<feature type="domain" description="3-keto-alpha-glucoside-1,2-lyase/3-keto-2-hydroxy-glucal hydratase" evidence="2">
    <location>
        <begin position="50"/>
        <end position="217"/>
    </location>
</feature>
<dbReference type="InterPro" id="IPR010496">
    <property type="entry name" value="AL/BT2_dom"/>
</dbReference>
<dbReference type="Gene3D" id="2.60.120.560">
    <property type="entry name" value="Exo-inulinase, domain 1"/>
    <property type="match status" value="1"/>
</dbReference>
<gene>
    <name evidence="3" type="ORF">COMA1_11666</name>
</gene>
<dbReference type="OrthoDB" id="9791814at2"/>
<evidence type="ECO:0000256" key="1">
    <source>
        <dbReference type="SAM" id="SignalP"/>
    </source>
</evidence>
<organism evidence="3 4">
    <name type="scientific">Candidatus Nitrospira nitrosa</name>
    <dbReference type="NCBI Taxonomy" id="1742972"/>
    <lineage>
        <taxon>Bacteria</taxon>
        <taxon>Pseudomonadati</taxon>
        <taxon>Nitrospirota</taxon>
        <taxon>Nitrospiria</taxon>
        <taxon>Nitrospirales</taxon>
        <taxon>Nitrospiraceae</taxon>
        <taxon>Nitrospira</taxon>
    </lineage>
</organism>
<dbReference type="RefSeq" id="WP_090746285.1">
    <property type="nucleotide sequence ID" value="NZ_CZQA01000001.1"/>
</dbReference>
<name>A0A0S4LEP1_9BACT</name>
<reference evidence="3 4" key="1">
    <citation type="submission" date="2015-10" db="EMBL/GenBank/DDBJ databases">
        <authorList>
            <person name="Gilbert D.G."/>
        </authorList>
    </citation>
    <scope>NUCLEOTIDE SEQUENCE [LARGE SCALE GENOMIC DNA]</scope>
    <source>
        <strain evidence="3">COMA1</strain>
    </source>
</reference>
<evidence type="ECO:0000313" key="3">
    <source>
        <dbReference type="EMBL" id="CUS34374.1"/>
    </source>
</evidence>
<keyword evidence="4" id="KW-1185">Reference proteome</keyword>
<dbReference type="GO" id="GO:0016787">
    <property type="term" value="F:hydrolase activity"/>
    <property type="evidence" value="ECO:0007669"/>
    <property type="project" value="InterPro"/>
</dbReference>
<dbReference type="Proteomes" id="UP000199032">
    <property type="component" value="Unassembled WGS sequence"/>
</dbReference>
<dbReference type="EMBL" id="CZQA01000001">
    <property type="protein sequence ID" value="CUS34374.1"/>
    <property type="molecule type" value="Genomic_DNA"/>
</dbReference>
<feature type="chain" id="PRO_5006623954" description="3-keto-alpha-glucoside-1,2-lyase/3-keto-2-hydroxy-glucal hydratase domain-containing protein" evidence="1">
    <location>
        <begin position="23"/>
        <end position="221"/>
    </location>
</feature>
<feature type="signal peptide" evidence="1">
    <location>
        <begin position="1"/>
        <end position="22"/>
    </location>
</feature>
<sequence length="221" mass="25016">MSFSLQQLLLFSLLVIAMPASGASGENTTHVWTFDNDPTDTLPAEFQVGTLFDGRPAGEWKVIQTDQAKSSPHVLAQLLRKGAEHAYKTVLMNGTTASDLELHVSLLPIDGKADMGGGLIWRATDDRNYYLTRANPLEQNIRIYRVVKGVRHMLKNFDQIIDVRQWHRLRVITNGCQIRVFFDGKQVFDLCDQTFTTGQIGLWTKSDAVTYFDDLKLQIER</sequence>
<dbReference type="STRING" id="1742972.COMA1_11666"/>
<accession>A0A0S4LEP1</accession>
<keyword evidence="1" id="KW-0732">Signal</keyword>
<proteinExistence type="predicted"/>
<evidence type="ECO:0000313" key="4">
    <source>
        <dbReference type="Proteomes" id="UP000199032"/>
    </source>
</evidence>
<protein>
    <recommendedName>
        <fullName evidence="2">3-keto-alpha-glucoside-1,2-lyase/3-keto-2-hydroxy-glucal hydratase domain-containing protein</fullName>
    </recommendedName>
</protein>
<evidence type="ECO:0000259" key="2">
    <source>
        <dbReference type="Pfam" id="PF06439"/>
    </source>
</evidence>
<dbReference type="Pfam" id="PF06439">
    <property type="entry name" value="3keto-disac_hyd"/>
    <property type="match status" value="1"/>
</dbReference>
<dbReference type="AlphaFoldDB" id="A0A0S4LEP1"/>